<comment type="similarity">
    <text evidence="1">Belongs to the ATP-dependent AMP-binding enzyme family.</text>
</comment>
<dbReference type="Gene3D" id="3.40.50.12780">
    <property type="entry name" value="N-terminal domain of ligase-like"/>
    <property type="match status" value="1"/>
</dbReference>
<feature type="region of interest" description="Disordered" evidence="3">
    <location>
        <begin position="123"/>
        <end position="150"/>
    </location>
</feature>
<evidence type="ECO:0000256" key="1">
    <source>
        <dbReference type="ARBA" id="ARBA00006432"/>
    </source>
</evidence>
<accession>A0ABW4LEF4</accession>
<dbReference type="Pfam" id="PF13193">
    <property type="entry name" value="AMP-binding_C"/>
    <property type="match status" value="1"/>
</dbReference>
<proteinExistence type="inferred from homology"/>
<evidence type="ECO:0000256" key="2">
    <source>
        <dbReference type="ARBA" id="ARBA00022598"/>
    </source>
</evidence>
<comment type="caution">
    <text evidence="6">The sequence shown here is derived from an EMBL/GenBank/DDBJ whole genome shotgun (WGS) entry which is preliminary data.</text>
</comment>
<keyword evidence="2" id="KW-0436">Ligase</keyword>
<keyword evidence="7" id="KW-1185">Reference proteome</keyword>
<protein>
    <submittedName>
        <fullName evidence="6">AMP-binding protein</fullName>
    </submittedName>
</protein>
<dbReference type="Proteomes" id="UP001597347">
    <property type="component" value="Unassembled WGS sequence"/>
</dbReference>
<dbReference type="RefSeq" id="WP_377933746.1">
    <property type="nucleotide sequence ID" value="NZ_JBHUEA010000010.1"/>
</dbReference>
<dbReference type="InterPro" id="IPR000873">
    <property type="entry name" value="AMP-dep_synth/lig_dom"/>
</dbReference>
<dbReference type="InterPro" id="IPR025110">
    <property type="entry name" value="AMP-bd_C"/>
</dbReference>
<dbReference type="EMBL" id="JBHUEA010000010">
    <property type="protein sequence ID" value="MFD1721477.1"/>
    <property type="molecule type" value="Genomic_DNA"/>
</dbReference>
<gene>
    <name evidence="6" type="ORF">ACFSBI_07940</name>
</gene>
<dbReference type="Gene3D" id="3.30.300.30">
    <property type="match status" value="1"/>
</dbReference>
<dbReference type="PANTHER" id="PTHR43201:SF5">
    <property type="entry name" value="MEDIUM-CHAIN ACYL-COA LIGASE ACSF2, MITOCHONDRIAL"/>
    <property type="match status" value="1"/>
</dbReference>
<feature type="domain" description="AMP-binding enzyme C-terminal" evidence="5">
    <location>
        <begin position="397"/>
        <end position="459"/>
    </location>
</feature>
<name>A0ABW4LEF4_9MICO</name>
<dbReference type="SUPFAM" id="SSF56801">
    <property type="entry name" value="Acetyl-CoA synthetase-like"/>
    <property type="match status" value="1"/>
</dbReference>
<sequence>MTAEETPTIGQALDLLAERDPDAPAVDDGCEALTRGALQRRSRRLARLLLARGVGTGDLVVVRGGNRAGTVVACCAVWRAGATPLPIGPRLPLTEQRALVALAAPALVLGAAAGELGTVPSLPLEPDASGRDDGPLAPLSAPSWKAVPTSGSTGAPKLVLAAPPARADPDRAAAPFLPRDARQLVVGPLTHSAPFTYAFRGLMTGHALVLLPRADPEAVLDAVERHRITWVLLVPTMLHRILRLPPARVAGADLSSLEQVVHLGAPIAPELKRRWIALLGPERLTEVYAGSESNGLTAIRGDEWLRHPGSVGRPISGTEVRVVDDAGLPVPAGTVGRVQLRRTTGPAYRYLGAPTPPPGSWDTLGDDGHLDADGWLHLADRGGDRITRAGSSCYPAEIERVLETHESVRTAIVVGVPDERLGQRIHAVADVAGAAQEPAGLLAWARERLPPQQRIDSLVLAHEPLRDDAGKARRRDHLPAAP</sequence>
<dbReference type="InterPro" id="IPR045851">
    <property type="entry name" value="AMP-bd_C_sf"/>
</dbReference>
<evidence type="ECO:0000259" key="5">
    <source>
        <dbReference type="Pfam" id="PF13193"/>
    </source>
</evidence>
<evidence type="ECO:0000259" key="4">
    <source>
        <dbReference type="Pfam" id="PF00501"/>
    </source>
</evidence>
<evidence type="ECO:0000313" key="6">
    <source>
        <dbReference type="EMBL" id="MFD1721477.1"/>
    </source>
</evidence>
<reference evidence="7" key="1">
    <citation type="journal article" date="2019" name="Int. J. Syst. Evol. Microbiol.">
        <title>The Global Catalogue of Microorganisms (GCM) 10K type strain sequencing project: providing services to taxonomists for standard genome sequencing and annotation.</title>
        <authorList>
            <consortium name="The Broad Institute Genomics Platform"/>
            <consortium name="The Broad Institute Genome Sequencing Center for Infectious Disease"/>
            <person name="Wu L."/>
            <person name="Ma J."/>
        </authorList>
    </citation>
    <scope>NUCLEOTIDE SEQUENCE [LARGE SCALE GENOMIC DNA]</scope>
    <source>
        <strain evidence="7">CGMCC 1.12471</strain>
    </source>
</reference>
<evidence type="ECO:0000313" key="7">
    <source>
        <dbReference type="Proteomes" id="UP001597347"/>
    </source>
</evidence>
<evidence type="ECO:0000256" key="3">
    <source>
        <dbReference type="SAM" id="MobiDB-lite"/>
    </source>
</evidence>
<dbReference type="Pfam" id="PF00501">
    <property type="entry name" value="AMP-binding"/>
    <property type="match status" value="1"/>
</dbReference>
<feature type="domain" description="AMP-dependent synthetase/ligase" evidence="4">
    <location>
        <begin position="17"/>
        <end position="341"/>
    </location>
</feature>
<dbReference type="InterPro" id="IPR042099">
    <property type="entry name" value="ANL_N_sf"/>
</dbReference>
<organism evidence="6 7">
    <name type="scientific">Amnibacterium endophyticum</name>
    <dbReference type="NCBI Taxonomy" id="2109337"/>
    <lineage>
        <taxon>Bacteria</taxon>
        <taxon>Bacillati</taxon>
        <taxon>Actinomycetota</taxon>
        <taxon>Actinomycetes</taxon>
        <taxon>Micrococcales</taxon>
        <taxon>Microbacteriaceae</taxon>
        <taxon>Amnibacterium</taxon>
    </lineage>
</organism>
<dbReference type="PANTHER" id="PTHR43201">
    <property type="entry name" value="ACYL-COA SYNTHETASE"/>
    <property type="match status" value="1"/>
</dbReference>